<organism evidence="2 3">
    <name type="scientific">Octopus vulgaris</name>
    <name type="common">Common octopus</name>
    <dbReference type="NCBI Taxonomy" id="6645"/>
    <lineage>
        <taxon>Eukaryota</taxon>
        <taxon>Metazoa</taxon>
        <taxon>Spiralia</taxon>
        <taxon>Lophotrochozoa</taxon>
        <taxon>Mollusca</taxon>
        <taxon>Cephalopoda</taxon>
        <taxon>Coleoidea</taxon>
        <taxon>Octopodiformes</taxon>
        <taxon>Octopoda</taxon>
        <taxon>Incirrata</taxon>
        <taxon>Octopodidae</taxon>
        <taxon>Octopus</taxon>
    </lineage>
</organism>
<feature type="region of interest" description="Disordered" evidence="1">
    <location>
        <begin position="1"/>
        <end position="35"/>
    </location>
</feature>
<sequence>MSCTMSTSAPGTNSTRNGLCNPVRPRSRSLNDLPGGLKVPLLKRPERLKPRIQAVLAGLDELRLLKDQHKSLVDEAKYGDISNTINSDSMQDLFTQQANEWLSTCRTRLSVTNLEKISEESVKGENSRSNVQRNPSSKNNSNQTNYRRQTKRPVSVSGYPGLEHYGRSDAFRYDLGCVSNRLVKWTNPLENNHNELETFSTMRRASFQCHAVLTKQKGEMSPLTASRDYPSPMHAVLRQYHSKIDEDDRILNAGSDSQRNVSSTKTKNQICNCLGVSKDVKINRRGSFTVGMNYNKDFRVSQFDPLLRRASSSDIKKVSRRSLDFSQCQLKQRSEEPRKIAQKASDNNTHKYTEYRPQNDVDGNQRHVDKQSGIRGLNKKQDHLSNSKENSNPTQNFSRSSKTEEQKKNTVQQESSVCRNTVNLEKNSISECNRKRDTKSDGNTEHYSEEIRKENNLKNENNRIPTKHNSQTENDSNRSFHIAKGDNLSFTSDEGYGASLASTPRERRQLSIYSDTSWISADTHDNRSCDFNCENKGNDTNLIVNPNKSSRYVYKSGVNVSANNWNLKGTTPFQSKVLPFKQTSL</sequence>
<feature type="compositionally biased region" description="Polar residues" evidence="1">
    <location>
        <begin position="409"/>
        <end position="431"/>
    </location>
</feature>
<evidence type="ECO:0000256" key="1">
    <source>
        <dbReference type="SAM" id="MobiDB-lite"/>
    </source>
</evidence>
<evidence type="ECO:0000313" key="2">
    <source>
        <dbReference type="EMBL" id="CAI9726580.1"/>
    </source>
</evidence>
<proteinExistence type="predicted"/>
<feature type="compositionally biased region" description="Polar residues" evidence="1">
    <location>
        <begin position="1"/>
        <end position="18"/>
    </location>
</feature>
<feature type="compositionally biased region" description="Basic and acidic residues" evidence="1">
    <location>
        <begin position="432"/>
        <end position="461"/>
    </location>
</feature>
<evidence type="ECO:0000313" key="3">
    <source>
        <dbReference type="Proteomes" id="UP001162480"/>
    </source>
</evidence>
<protein>
    <submittedName>
        <fullName evidence="2">Uncharacterized protein</fullName>
    </submittedName>
</protein>
<feature type="compositionally biased region" description="Polar residues" evidence="1">
    <location>
        <begin position="387"/>
        <end position="400"/>
    </location>
</feature>
<feature type="compositionally biased region" description="Basic and acidic residues" evidence="1">
    <location>
        <begin position="348"/>
        <end position="372"/>
    </location>
</feature>
<keyword evidence="3" id="KW-1185">Reference proteome</keyword>
<feature type="compositionally biased region" description="Polar residues" evidence="1">
    <location>
        <begin position="127"/>
        <end position="147"/>
    </location>
</feature>
<reference evidence="2" key="1">
    <citation type="submission" date="2023-08" db="EMBL/GenBank/DDBJ databases">
        <authorList>
            <person name="Alioto T."/>
            <person name="Alioto T."/>
            <person name="Gomez Garrido J."/>
        </authorList>
    </citation>
    <scope>NUCLEOTIDE SEQUENCE</scope>
</reference>
<feature type="region of interest" description="Disordered" evidence="1">
    <location>
        <begin position="329"/>
        <end position="479"/>
    </location>
</feature>
<name>A0AA36B260_OCTVU</name>
<accession>A0AA36B260</accession>
<gene>
    <name evidence="2" type="ORF">OCTVUL_1B014209</name>
</gene>
<dbReference type="AlphaFoldDB" id="A0AA36B260"/>
<feature type="region of interest" description="Disordered" evidence="1">
    <location>
        <begin position="118"/>
        <end position="161"/>
    </location>
</feature>
<dbReference type="Proteomes" id="UP001162480">
    <property type="component" value="Chromosome 8"/>
</dbReference>
<feature type="compositionally biased region" description="Polar residues" evidence="1">
    <location>
        <begin position="467"/>
        <end position="479"/>
    </location>
</feature>
<dbReference type="EMBL" id="OX597821">
    <property type="protein sequence ID" value="CAI9726580.1"/>
    <property type="molecule type" value="Genomic_DNA"/>
</dbReference>